<sequence length="250" mass="26850">MTEEKSITATNGLTVLGTDFACGKTAATAVVGYLLGKNQAIRVVKPLLCGPRERAEAEVSFLSSVSGAPRGYAFNYVEPPARLNRSAWQSILAVAMQGLELNLIEAYGAISSPIFVEDTDGGIIVFDSLDFAKRLSYPVLIVAAHRFDAPERLLSACAMAEARGLNIAGLLTVETAAGEGRLLEAKYSRQDVELLFQSRCRAPYLGCIKHSPSINVHRVNQGNLVKMTESGLDILSLYKSLAEQGLSLTV</sequence>
<evidence type="ECO:0000313" key="2">
    <source>
        <dbReference type="Proteomes" id="UP000664277"/>
    </source>
</evidence>
<dbReference type="Gene3D" id="3.40.50.300">
    <property type="entry name" value="P-loop containing nucleotide triphosphate hydrolases"/>
    <property type="match status" value="1"/>
</dbReference>
<dbReference type="EMBL" id="JAFLCK010000027">
    <property type="protein sequence ID" value="MBN8661899.1"/>
    <property type="molecule type" value="Genomic_DNA"/>
</dbReference>
<dbReference type="InterPro" id="IPR027417">
    <property type="entry name" value="P-loop_NTPase"/>
</dbReference>
<accession>A0A8J7TMM9</accession>
<dbReference type="Proteomes" id="UP000664277">
    <property type="component" value="Unassembled WGS sequence"/>
</dbReference>
<organism evidence="1 2">
    <name type="scientific">Candidatus Obscuribacter phosphatis</name>
    <dbReference type="NCBI Taxonomy" id="1906157"/>
    <lineage>
        <taxon>Bacteria</taxon>
        <taxon>Bacillati</taxon>
        <taxon>Candidatus Melainabacteria</taxon>
        <taxon>Candidatus Obscuribacterales</taxon>
        <taxon>Candidatus Obscuribacteraceae</taxon>
        <taxon>Candidatus Obscuribacter</taxon>
    </lineage>
</organism>
<evidence type="ECO:0000313" key="1">
    <source>
        <dbReference type="EMBL" id="MBN8661899.1"/>
    </source>
</evidence>
<dbReference type="CDD" id="cd03109">
    <property type="entry name" value="DTBS"/>
    <property type="match status" value="1"/>
</dbReference>
<comment type="caution">
    <text evidence="1">The sequence shown here is derived from an EMBL/GenBank/DDBJ whole genome shotgun (WGS) entry which is preliminary data.</text>
</comment>
<proteinExistence type="predicted"/>
<reference evidence="1" key="1">
    <citation type="submission" date="2021-02" db="EMBL/GenBank/DDBJ databases">
        <title>Genome-Resolved Metagenomics of a Microbial Community Performing Photosynthetic Biological Nutrient Removal.</title>
        <authorList>
            <person name="Mcdaniel E.A."/>
        </authorList>
    </citation>
    <scope>NUCLEOTIDE SEQUENCE</scope>
    <source>
        <strain evidence="1">UWPOB_OBS1</strain>
    </source>
</reference>
<dbReference type="AlphaFoldDB" id="A0A8J7TMM9"/>
<dbReference type="Pfam" id="PF13500">
    <property type="entry name" value="AAA_26"/>
    <property type="match status" value="1"/>
</dbReference>
<gene>
    <name evidence="1" type="ORF">J0M35_16145</name>
</gene>
<protein>
    <submittedName>
        <fullName evidence="1">AAA family ATPase</fullName>
    </submittedName>
</protein>
<name>A0A8J7TMM9_9BACT</name>
<dbReference type="SUPFAM" id="SSF52540">
    <property type="entry name" value="P-loop containing nucleoside triphosphate hydrolases"/>
    <property type="match status" value="1"/>
</dbReference>